<reference evidence="4 5" key="1">
    <citation type="journal article" date="2012" name="BMC Genomics">
        <title>Tools to kill: Genome of one of the most destructive plant pathogenic fungi Macrophomina phaseolina.</title>
        <authorList>
            <person name="Islam M.S."/>
            <person name="Haque M.S."/>
            <person name="Islam M.M."/>
            <person name="Emdad E.M."/>
            <person name="Halim A."/>
            <person name="Hossen Q.M.M."/>
            <person name="Hossain M.Z."/>
            <person name="Ahmed B."/>
            <person name="Rahim S."/>
            <person name="Rahman M.S."/>
            <person name="Alam M.M."/>
            <person name="Hou S."/>
            <person name="Wan X."/>
            <person name="Saito J.A."/>
            <person name="Alam M."/>
        </authorList>
    </citation>
    <scope>NUCLEOTIDE SEQUENCE [LARGE SCALE GENOMIC DNA]</scope>
    <source>
        <strain evidence="4 5">MS6</strain>
    </source>
</reference>
<dbReference type="Gene3D" id="3.40.50.300">
    <property type="entry name" value="P-loop containing nucleotide triphosphate hydrolases"/>
    <property type="match status" value="1"/>
</dbReference>
<dbReference type="GO" id="GO:0005524">
    <property type="term" value="F:ATP binding"/>
    <property type="evidence" value="ECO:0007669"/>
    <property type="project" value="UniProtKB-KW"/>
</dbReference>
<keyword evidence="1" id="KW-0547">Nucleotide-binding</keyword>
<accession>K2RXL3</accession>
<comment type="caution">
    <text evidence="4">The sequence shown here is derived from an EMBL/GenBank/DDBJ whole genome shotgun (WGS) entry which is preliminary data.</text>
</comment>
<comment type="similarity">
    <text evidence="1">Belongs to the helicase family.</text>
</comment>
<keyword evidence="1" id="KW-0227">DNA damage</keyword>
<dbReference type="Pfam" id="PF05970">
    <property type="entry name" value="PIF1"/>
    <property type="match status" value="1"/>
</dbReference>
<dbReference type="SUPFAM" id="SSF52540">
    <property type="entry name" value="P-loop containing nucleoside triphosphate hydrolases"/>
    <property type="match status" value="2"/>
</dbReference>
<evidence type="ECO:0000259" key="3">
    <source>
        <dbReference type="Pfam" id="PF05970"/>
    </source>
</evidence>
<evidence type="ECO:0000313" key="5">
    <source>
        <dbReference type="Proteomes" id="UP000007129"/>
    </source>
</evidence>
<organism evidence="4 5">
    <name type="scientific">Macrophomina phaseolina (strain MS6)</name>
    <name type="common">Charcoal rot fungus</name>
    <dbReference type="NCBI Taxonomy" id="1126212"/>
    <lineage>
        <taxon>Eukaryota</taxon>
        <taxon>Fungi</taxon>
        <taxon>Dikarya</taxon>
        <taxon>Ascomycota</taxon>
        <taxon>Pezizomycotina</taxon>
        <taxon>Dothideomycetes</taxon>
        <taxon>Dothideomycetes incertae sedis</taxon>
        <taxon>Botryosphaeriales</taxon>
        <taxon>Botryosphaeriaceae</taxon>
        <taxon>Macrophomina</taxon>
    </lineage>
</organism>
<dbReference type="InterPro" id="IPR010285">
    <property type="entry name" value="DNA_helicase_pif1-like_DEAD"/>
</dbReference>
<feature type="domain" description="DNA helicase Pif1-like DEAD-box helicase" evidence="3">
    <location>
        <begin position="103"/>
        <end position="249"/>
    </location>
</feature>
<feature type="region of interest" description="Disordered" evidence="2">
    <location>
        <begin position="36"/>
        <end position="58"/>
    </location>
</feature>
<dbReference type="VEuPathDB" id="FungiDB:MPH_13844"/>
<name>K2RXL3_MACPH</name>
<dbReference type="GO" id="GO:0016887">
    <property type="term" value="F:ATP hydrolysis activity"/>
    <property type="evidence" value="ECO:0007669"/>
    <property type="project" value="RHEA"/>
</dbReference>
<dbReference type="InterPro" id="IPR051055">
    <property type="entry name" value="PIF1_helicase"/>
</dbReference>
<dbReference type="STRING" id="1126212.K2RXL3"/>
<dbReference type="GO" id="GO:0000723">
    <property type="term" value="P:telomere maintenance"/>
    <property type="evidence" value="ECO:0007669"/>
    <property type="project" value="InterPro"/>
</dbReference>
<dbReference type="GO" id="GO:0043139">
    <property type="term" value="F:5'-3' DNA helicase activity"/>
    <property type="evidence" value="ECO:0007669"/>
    <property type="project" value="UniProtKB-EC"/>
</dbReference>
<comment type="cofactor">
    <cofactor evidence="1">
        <name>Mg(2+)</name>
        <dbReference type="ChEBI" id="CHEBI:18420"/>
    </cofactor>
</comment>
<dbReference type="AlphaFoldDB" id="K2RXL3"/>
<dbReference type="PANTHER" id="PTHR47642">
    <property type="entry name" value="ATP-DEPENDENT DNA HELICASE"/>
    <property type="match status" value="1"/>
</dbReference>
<dbReference type="OrthoDB" id="3788185at2759"/>
<sequence>MIQGIQRQPDNTATVHSAAVYSVLSGFGEQDVHVTDADSETLTRGAEPSASVQFGPSTSFSEAGRQLAEQFALNHRQSIALRLICRQLDRVRRDENGTPQLCQFVGGEGGTGKSRIIEAVAELFASKGISHRLLVTATSGTAAARINGITIHSACNFSKDASRMGYCKGVDGIASSNSADLCVDGQTRMDWQEKYLLIIDEVSMLGARTLYAANEQLRKLRGSAQDLGGIPIVLFCGDFHQFRPVQERSILLPSAAFPWDEEKTFRAEQRYQHDKAHALWNKFTTVVMLKEQVRAAGDARLQRLLTRIRQGIQDQSDLDLLNSTCYREGRRIPWESDITVVTPLNRNRWNLNIEATLSFQRQQQAQLRIFISEHKWKDGQPTEKEALMILNHGDDSAIPVPAIFMFVPGMPIVVNQNTHQGLKLVNGASYTALDVILDKAYPGHRINGDTVLHFGPPAGILLAGETTRDLHFVGMPAGTILLTPISTKILCQRKRSWQQNNVTRRGLPCAAAFACTDYKVQGRTLGRVALELRGTKTTNINGQAVTSQCDPYSLYVQLSRCPSLDGIMLLSRARERDFVGNKVPQNMVAAEERLESLSNATIREAETWDWWWDA</sequence>
<keyword evidence="1" id="KW-0378">Hydrolase</keyword>
<keyword evidence="1" id="KW-0067">ATP-binding</keyword>
<keyword evidence="1" id="KW-0234">DNA repair</keyword>
<evidence type="ECO:0000313" key="4">
    <source>
        <dbReference type="EMBL" id="EKG09160.1"/>
    </source>
</evidence>
<dbReference type="GO" id="GO:0006310">
    <property type="term" value="P:DNA recombination"/>
    <property type="evidence" value="ECO:0007669"/>
    <property type="project" value="UniProtKB-KW"/>
</dbReference>
<dbReference type="InParanoid" id="K2RXL3"/>
<comment type="catalytic activity">
    <reaction evidence="1">
        <text>ATP + H2O = ADP + phosphate + H(+)</text>
        <dbReference type="Rhea" id="RHEA:13065"/>
        <dbReference type="ChEBI" id="CHEBI:15377"/>
        <dbReference type="ChEBI" id="CHEBI:15378"/>
        <dbReference type="ChEBI" id="CHEBI:30616"/>
        <dbReference type="ChEBI" id="CHEBI:43474"/>
        <dbReference type="ChEBI" id="CHEBI:456216"/>
        <dbReference type="EC" id="5.6.2.3"/>
    </reaction>
</comment>
<dbReference type="GO" id="GO:0006281">
    <property type="term" value="P:DNA repair"/>
    <property type="evidence" value="ECO:0007669"/>
    <property type="project" value="UniProtKB-KW"/>
</dbReference>
<dbReference type="Proteomes" id="UP000007129">
    <property type="component" value="Unassembled WGS sequence"/>
</dbReference>
<evidence type="ECO:0000256" key="1">
    <source>
        <dbReference type="RuleBase" id="RU363044"/>
    </source>
</evidence>
<evidence type="ECO:0000256" key="2">
    <source>
        <dbReference type="SAM" id="MobiDB-lite"/>
    </source>
</evidence>
<dbReference type="EC" id="5.6.2.3" evidence="1"/>
<proteinExistence type="inferred from homology"/>
<dbReference type="HOGENOM" id="CLU_001248_0_2_1"/>
<protein>
    <recommendedName>
        <fullName evidence="1">ATP-dependent DNA helicase</fullName>
        <ecNumber evidence="1">5.6.2.3</ecNumber>
    </recommendedName>
</protein>
<gene>
    <name evidence="4" type="ORF">MPH_13844</name>
</gene>
<dbReference type="eggNOG" id="KOG0987">
    <property type="taxonomic scope" value="Eukaryota"/>
</dbReference>
<keyword evidence="1 4" id="KW-0347">Helicase</keyword>
<keyword evidence="1" id="KW-0233">DNA recombination</keyword>
<dbReference type="InterPro" id="IPR027417">
    <property type="entry name" value="P-loop_NTPase"/>
</dbReference>
<dbReference type="EMBL" id="AHHD01000762">
    <property type="protein sequence ID" value="EKG09160.1"/>
    <property type="molecule type" value="Genomic_DNA"/>
</dbReference>